<proteinExistence type="predicted"/>
<sequence>MPPDPGRGPVRRAVSSLDPRVEAATGHDVDTLWDHRDRGLLDEAQTLLADRHRALAQAETAVTFYRTLLHRLSNGEFPVDAPLFERIGRTVDQMEGAATARDAAEHLVLAVLEPIEATARTAPSDPQAPLAAADQAALLAIARGAKLHQHLLTGQTSVATSSGARVSYARLQQLEAGGLASRDAGHPIHAGQPIDLTEAGRAALSRRTRPTAEPSATPARRPGAFPTHRR</sequence>
<gene>
    <name evidence="2" type="ORF">SALB_07283</name>
</gene>
<evidence type="ECO:0000313" key="2">
    <source>
        <dbReference type="EMBL" id="GCB94483.1"/>
    </source>
</evidence>
<feature type="region of interest" description="Disordered" evidence="1">
    <location>
        <begin position="180"/>
        <end position="230"/>
    </location>
</feature>
<dbReference type="RefSeq" id="WP_016578854.1">
    <property type="nucleotide sequence ID" value="NZ_BHXC01000007.1"/>
</dbReference>
<evidence type="ECO:0000313" key="3">
    <source>
        <dbReference type="Proteomes" id="UP000288351"/>
    </source>
</evidence>
<feature type="region of interest" description="Disordered" evidence="1">
    <location>
        <begin position="1"/>
        <end position="21"/>
    </location>
</feature>
<name>A0A401RA59_STRNR</name>
<dbReference type="Proteomes" id="UP000288351">
    <property type="component" value="Unassembled WGS sequence"/>
</dbReference>
<reference evidence="2 3" key="1">
    <citation type="journal article" date="2019" name="Microbiol. Resour. Announc.">
        <title>Draft Genome Sequence of the Most Traditional epsilon-Poly-l-Lysine Producer, Streptomyces albulus NBRC14147.</title>
        <authorList>
            <person name="Yamanaka K."/>
            <person name="Hamano Y."/>
        </authorList>
    </citation>
    <scope>NUCLEOTIDE SEQUENCE [LARGE SCALE GENOMIC DNA]</scope>
    <source>
        <strain evidence="2 3">NBRC 14147</strain>
    </source>
</reference>
<organism evidence="2 3">
    <name type="scientific">Streptomyces noursei</name>
    <name type="common">Streptomyces albulus</name>
    <dbReference type="NCBI Taxonomy" id="1971"/>
    <lineage>
        <taxon>Bacteria</taxon>
        <taxon>Bacillati</taxon>
        <taxon>Actinomycetota</taxon>
        <taxon>Actinomycetes</taxon>
        <taxon>Kitasatosporales</taxon>
        <taxon>Streptomycetaceae</taxon>
        <taxon>Streptomyces</taxon>
    </lineage>
</organism>
<accession>A0A401RA59</accession>
<evidence type="ECO:0000256" key="1">
    <source>
        <dbReference type="SAM" id="MobiDB-lite"/>
    </source>
</evidence>
<dbReference type="EMBL" id="BHXC01000007">
    <property type="protein sequence ID" value="GCB94483.1"/>
    <property type="molecule type" value="Genomic_DNA"/>
</dbReference>
<dbReference type="AlphaFoldDB" id="A0A401RA59"/>
<protein>
    <submittedName>
        <fullName evidence="2">Uncharacterized protein</fullName>
    </submittedName>
</protein>
<comment type="caution">
    <text evidence="2">The sequence shown here is derived from an EMBL/GenBank/DDBJ whole genome shotgun (WGS) entry which is preliminary data.</text>
</comment>